<feature type="signal peptide" evidence="1">
    <location>
        <begin position="1"/>
        <end position="37"/>
    </location>
</feature>
<organism evidence="2 3">
    <name type="scientific">Roseomonas gilardii</name>
    <dbReference type="NCBI Taxonomy" id="257708"/>
    <lineage>
        <taxon>Bacteria</taxon>
        <taxon>Pseudomonadati</taxon>
        <taxon>Pseudomonadota</taxon>
        <taxon>Alphaproteobacteria</taxon>
        <taxon>Acetobacterales</taxon>
        <taxon>Roseomonadaceae</taxon>
        <taxon>Roseomonas</taxon>
    </lineage>
</organism>
<dbReference type="AlphaFoldDB" id="A0A1L7AI72"/>
<evidence type="ECO:0000313" key="2">
    <source>
        <dbReference type="EMBL" id="APT58484.1"/>
    </source>
</evidence>
<evidence type="ECO:0000256" key="1">
    <source>
        <dbReference type="SAM" id="SignalP"/>
    </source>
</evidence>
<accession>A0A1L7AI72</accession>
<dbReference type="STRING" id="257708.RGI145_16570"/>
<proteinExistence type="predicted"/>
<gene>
    <name evidence="2" type="ORF">RGI145_16570</name>
</gene>
<evidence type="ECO:0000313" key="3">
    <source>
        <dbReference type="Proteomes" id="UP000185494"/>
    </source>
</evidence>
<sequence length="233" mass="23345">MSRAAKPPVGRGVPMARLLGAGVLAVGVAFAALPASAQTQSSSTSAGAVANAIVVSGSGSSSGSNTVTYKGGVENVPSVYGALSVAPCTTAAQIGGAFMGGGFTASLGSESEGCSRRANAAAFHAMGRDDVAMALLAQDPNVAKALRDVEQAKLAAAQAQQAQQARFAPVMVAPAEPESVTVRPAGQPMGQPRLQQVRAQVPAATAQRPDWCLRAAPTTQAGRDYVRQVCGQG</sequence>
<dbReference type="EMBL" id="CP015583">
    <property type="protein sequence ID" value="APT58484.1"/>
    <property type="molecule type" value="Genomic_DNA"/>
</dbReference>
<name>A0A1L7AI72_9PROT</name>
<dbReference type="Proteomes" id="UP000185494">
    <property type="component" value="Chromosome 1"/>
</dbReference>
<dbReference type="KEGG" id="rgi:RGI145_16570"/>
<protein>
    <submittedName>
        <fullName evidence="2">Uncharacterized protein</fullName>
    </submittedName>
</protein>
<feature type="chain" id="PRO_5011978690" evidence="1">
    <location>
        <begin position="38"/>
        <end position="233"/>
    </location>
</feature>
<keyword evidence="1" id="KW-0732">Signal</keyword>
<reference evidence="2 3" key="1">
    <citation type="submission" date="2016-05" db="EMBL/GenBank/DDBJ databases">
        <title>Complete Genome and Methylome Analysis of Psychrotrophic Bacterial Isolates from Antarctic Lake Untersee.</title>
        <authorList>
            <person name="Fomenkov A."/>
            <person name="Akimov V.N."/>
            <person name="Vasilyeva L.V."/>
            <person name="Andersen D."/>
            <person name="Vincze T."/>
            <person name="Roberts R.J."/>
        </authorList>
    </citation>
    <scope>NUCLEOTIDE SEQUENCE [LARGE SCALE GENOMIC DNA]</scope>
    <source>
        <strain evidence="2 3">U14-5</strain>
    </source>
</reference>